<dbReference type="Proteomes" id="UP000240509">
    <property type="component" value="Unassembled WGS sequence"/>
</dbReference>
<name>A0A2T4U9C5_9BACI</name>
<feature type="region of interest" description="Disordered" evidence="1">
    <location>
        <begin position="24"/>
        <end position="43"/>
    </location>
</feature>
<accession>A0A2T4U9C5</accession>
<dbReference type="RefSeq" id="WP_107583592.1">
    <property type="nucleotide sequence ID" value="NZ_PZJJ01000003.1"/>
</dbReference>
<protein>
    <submittedName>
        <fullName evidence="2">Uncharacterized protein</fullName>
    </submittedName>
</protein>
<comment type="caution">
    <text evidence="2">The sequence shown here is derived from an EMBL/GenBank/DDBJ whole genome shotgun (WGS) entry which is preliminary data.</text>
</comment>
<dbReference type="EMBL" id="PZJJ01000003">
    <property type="protein sequence ID" value="PTL40004.1"/>
    <property type="molecule type" value="Genomic_DNA"/>
</dbReference>
<dbReference type="OrthoDB" id="2893447at2"/>
<sequence>MFWIFMIVTITFVFILTAVVIDKSDGKKSPDHKKAASKKEVKGRTGTYDVKLFEVPSPYDDECFRVEFYQKSRLVHKNIDYLPEGTSYTEAIKHFTKKLDETIEKEQGRAASRKFDLETWDGDVYEDEAVDLPKKP</sequence>
<proteinExistence type="predicted"/>
<dbReference type="AlphaFoldDB" id="A0A2T4U9C5"/>
<evidence type="ECO:0000313" key="3">
    <source>
        <dbReference type="Proteomes" id="UP000240509"/>
    </source>
</evidence>
<reference evidence="2 3" key="1">
    <citation type="submission" date="2018-03" db="EMBL/GenBank/DDBJ databases">
        <title>Alkalicoccus saliphilus sp. nov., isolated from a mineral pool.</title>
        <authorList>
            <person name="Zhao B."/>
        </authorList>
    </citation>
    <scope>NUCLEOTIDE SEQUENCE [LARGE SCALE GENOMIC DNA]</scope>
    <source>
        <strain evidence="2 3">6AG</strain>
    </source>
</reference>
<keyword evidence="3" id="KW-1185">Reference proteome</keyword>
<evidence type="ECO:0000256" key="1">
    <source>
        <dbReference type="SAM" id="MobiDB-lite"/>
    </source>
</evidence>
<evidence type="ECO:0000313" key="2">
    <source>
        <dbReference type="EMBL" id="PTL40004.1"/>
    </source>
</evidence>
<gene>
    <name evidence="2" type="ORF">C6Y45_03255</name>
</gene>
<organism evidence="2 3">
    <name type="scientific">Alkalicoccus saliphilus</name>
    <dbReference type="NCBI Taxonomy" id="200989"/>
    <lineage>
        <taxon>Bacteria</taxon>
        <taxon>Bacillati</taxon>
        <taxon>Bacillota</taxon>
        <taxon>Bacilli</taxon>
        <taxon>Bacillales</taxon>
        <taxon>Bacillaceae</taxon>
        <taxon>Alkalicoccus</taxon>
    </lineage>
</organism>